<dbReference type="InterPro" id="IPR051086">
    <property type="entry name" value="RNase_D-like"/>
</dbReference>
<dbReference type="NCBIfam" id="TIGR01388">
    <property type="entry name" value="rnd"/>
    <property type="match status" value="1"/>
</dbReference>
<dbReference type="InterPro" id="IPR012337">
    <property type="entry name" value="RNaseH-like_sf"/>
</dbReference>
<dbReference type="SUPFAM" id="SSF53098">
    <property type="entry name" value="Ribonuclease H-like"/>
    <property type="match status" value="1"/>
</dbReference>
<dbReference type="InterPro" id="IPR006292">
    <property type="entry name" value="RNase_D"/>
</dbReference>
<dbReference type="InterPro" id="IPR036397">
    <property type="entry name" value="RNaseH_sf"/>
</dbReference>
<comment type="similarity">
    <text evidence="6">Belongs to the RNase D family.</text>
</comment>
<comment type="caution">
    <text evidence="8">The sequence shown here is derived from an EMBL/GenBank/DDBJ whole genome shotgun (WGS) entry which is preliminary data.</text>
</comment>
<dbReference type="HAMAP" id="MF_01899">
    <property type="entry name" value="RNase_D"/>
    <property type="match status" value="1"/>
</dbReference>
<evidence type="ECO:0000256" key="3">
    <source>
        <dbReference type="ARBA" id="ARBA00022722"/>
    </source>
</evidence>
<name>A0A6L8W742_9PROT</name>
<dbReference type="PANTHER" id="PTHR47649">
    <property type="entry name" value="RIBONUCLEASE D"/>
    <property type="match status" value="1"/>
</dbReference>
<dbReference type="CDD" id="cd06142">
    <property type="entry name" value="RNaseD_exo"/>
    <property type="match status" value="1"/>
</dbReference>
<dbReference type="EC" id="3.1.13.5" evidence="6"/>
<evidence type="ECO:0000256" key="2">
    <source>
        <dbReference type="ARBA" id="ARBA00022694"/>
    </source>
</evidence>
<dbReference type="GO" id="GO:0005737">
    <property type="term" value="C:cytoplasm"/>
    <property type="evidence" value="ECO:0007669"/>
    <property type="project" value="UniProtKB-SubCell"/>
</dbReference>
<dbReference type="PANTHER" id="PTHR47649:SF1">
    <property type="entry name" value="RIBONUCLEASE D"/>
    <property type="match status" value="1"/>
</dbReference>
<proteinExistence type="inferred from homology"/>
<dbReference type="EMBL" id="WTUW01000002">
    <property type="protein sequence ID" value="MZR30342.1"/>
    <property type="molecule type" value="Genomic_DNA"/>
</dbReference>
<keyword evidence="4 6" id="KW-0378">Hydrolase</keyword>
<dbReference type="SMART" id="SM00341">
    <property type="entry name" value="HRDC"/>
    <property type="match status" value="1"/>
</dbReference>
<dbReference type="Gene3D" id="1.10.150.80">
    <property type="entry name" value="HRDC domain"/>
    <property type="match status" value="1"/>
</dbReference>
<accession>A0A6L8W742</accession>
<dbReference type="InterPro" id="IPR044876">
    <property type="entry name" value="HRDC_dom_sf"/>
</dbReference>
<dbReference type="AlphaFoldDB" id="A0A6L8W742"/>
<dbReference type="GO" id="GO:0008408">
    <property type="term" value="F:3'-5' exonuclease activity"/>
    <property type="evidence" value="ECO:0007669"/>
    <property type="project" value="InterPro"/>
</dbReference>
<comment type="function">
    <text evidence="6">Exonuclease involved in the 3' processing of various precursor tRNAs. Initiates hydrolysis at the 3'-terminus of an RNA molecule and releases 5'-mononucleotides.</text>
</comment>
<keyword evidence="2 6" id="KW-0819">tRNA processing</keyword>
<keyword evidence="5 6" id="KW-0269">Exonuclease</keyword>
<sequence>MQIITTTADLEDLVSRFEKFPYFTIDTEFLRESTFWPILCLVQLATDTESAIVDPMAKGIDLQPLFRLLQNEDVLKVFHAGRQDLEIFHHLNEEVPKPIFDTQVAAMVCGFGESVGYDTLVSKITNKSIDKSSRFTDWSRRPLSDRQLTYAEADVTHLRDVYKFLSNKLKERGREEWVMSEMEILRSPETYYIPPENAWARIKTRNHHPKFLGMLQAVAAWRERQAHLQDIPRNRVLRDEALIEISSNPPKDSESLSHVRGIGHKFAEGKMGRGLLDAIQEGMSLPADQCPKLKKKTPPPKGIGPLMELLRVLLKLRCEENEVAQKLVCNMADLEKIAMDDNADVLALKGWRRRIFGEDALKLKNGAIALSSEGGKIKIINLE</sequence>
<dbReference type="GO" id="GO:0000166">
    <property type="term" value="F:nucleotide binding"/>
    <property type="evidence" value="ECO:0007669"/>
    <property type="project" value="InterPro"/>
</dbReference>
<comment type="cofactor">
    <cofactor evidence="6">
        <name>a divalent metal cation</name>
        <dbReference type="ChEBI" id="CHEBI:60240"/>
    </cofactor>
</comment>
<dbReference type="GO" id="GO:0003676">
    <property type="term" value="F:nucleic acid binding"/>
    <property type="evidence" value="ECO:0007669"/>
    <property type="project" value="InterPro"/>
</dbReference>
<dbReference type="Gene3D" id="3.30.420.10">
    <property type="entry name" value="Ribonuclease H-like superfamily/Ribonuclease H"/>
    <property type="match status" value="1"/>
</dbReference>
<evidence type="ECO:0000256" key="4">
    <source>
        <dbReference type="ARBA" id="ARBA00022801"/>
    </source>
</evidence>
<evidence type="ECO:0000313" key="8">
    <source>
        <dbReference type="EMBL" id="MZR30342.1"/>
    </source>
</evidence>
<evidence type="ECO:0000256" key="6">
    <source>
        <dbReference type="HAMAP-Rule" id="MF_01899"/>
    </source>
</evidence>
<keyword evidence="1 6" id="KW-0963">Cytoplasm</keyword>
<dbReference type="InterPro" id="IPR010997">
    <property type="entry name" value="HRDC-like_sf"/>
</dbReference>
<gene>
    <name evidence="6 8" type="primary">rnd</name>
    <name evidence="8" type="ORF">GQE98_06795</name>
</gene>
<keyword evidence="3 6" id="KW-0540">Nuclease</keyword>
<evidence type="ECO:0000256" key="1">
    <source>
        <dbReference type="ARBA" id="ARBA00022490"/>
    </source>
</evidence>
<evidence type="ECO:0000259" key="7">
    <source>
        <dbReference type="PROSITE" id="PS50967"/>
    </source>
</evidence>
<feature type="domain" description="HRDC" evidence="7">
    <location>
        <begin position="208"/>
        <end position="289"/>
    </location>
</feature>
<keyword evidence="9" id="KW-1185">Reference proteome</keyword>
<evidence type="ECO:0000256" key="5">
    <source>
        <dbReference type="ARBA" id="ARBA00022839"/>
    </source>
</evidence>
<dbReference type="RefSeq" id="WP_161314934.1">
    <property type="nucleotide sequence ID" value="NZ_WTUW01000002.1"/>
</dbReference>
<dbReference type="InterPro" id="IPR002562">
    <property type="entry name" value="3'-5'_exonuclease_dom"/>
</dbReference>
<dbReference type="Proteomes" id="UP000476030">
    <property type="component" value="Unassembled WGS sequence"/>
</dbReference>
<comment type="catalytic activity">
    <reaction evidence="6">
        <text>Exonucleolytic cleavage that removes extra residues from the 3'-terminus of tRNA to produce 5'-mononucleotides.</text>
        <dbReference type="EC" id="3.1.13.5"/>
    </reaction>
</comment>
<dbReference type="SUPFAM" id="SSF47819">
    <property type="entry name" value="HRDC-like"/>
    <property type="match status" value="2"/>
</dbReference>
<organism evidence="8 9">
    <name type="scientific">Sneathiella litorea</name>
    <dbReference type="NCBI Taxonomy" id="2606216"/>
    <lineage>
        <taxon>Bacteria</taxon>
        <taxon>Pseudomonadati</taxon>
        <taxon>Pseudomonadota</taxon>
        <taxon>Alphaproteobacteria</taxon>
        <taxon>Sneathiellales</taxon>
        <taxon>Sneathiellaceae</taxon>
        <taxon>Sneathiella</taxon>
    </lineage>
</organism>
<dbReference type="PROSITE" id="PS50967">
    <property type="entry name" value="HRDC"/>
    <property type="match status" value="1"/>
</dbReference>
<dbReference type="GO" id="GO:0042780">
    <property type="term" value="P:tRNA 3'-end processing"/>
    <property type="evidence" value="ECO:0007669"/>
    <property type="project" value="UniProtKB-UniRule"/>
</dbReference>
<dbReference type="Pfam" id="PF00570">
    <property type="entry name" value="HRDC"/>
    <property type="match status" value="1"/>
</dbReference>
<dbReference type="InterPro" id="IPR002121">
    <property type="entry name" value="HRDC_dom"/>
</dbReference>
<dbReference type="GO" id="GO:0033890">
    <property type="term" value="F:ribonuclease D activity"/>
    <property type="evidence" value="ECO:0007669"/>
    <property type="project" value="UniProtKB-UniRule"/>
</dbReference>
<evidence type="ECO:0000313" key="9">
    <source>
        <dbReference type="Proteomes" id="UP000476030"/>
    </source>
</evidence>
<dbReference type="SMART" id="SM00474">
    <property type="entry name" value="35EXOc"/>
    <property type="match status" value="1"/>
</dbReference>
<reference evidence="8 9" key="1">
    <citation type="submission" date="2019-12" db="EMBL/GenBank/DDBJ databases">
        <title>Snethiella sp. nov. sp. isolated from sea sand.</title>
        <authorList>
            <person name="Kim J."/>
            <person name="Jeong S.E."/>
            <person name="Jung H.S."/>
            <person name="Jeon C.O."/>
        </authorList>
    </citation>
    <scope>NUCLEOTIDE SEQUENCE [LARGE SCALE GENOMIC DNA]</scope>
    <source>
        <strain evidence="8 9">DP05</strain>
    </source>
</reference>
<protein>
    <recommendedName>
        <fullName evidence="6">Ribonuclease D</fullName>
        <shortName evidence="6">RNase D</shortName>
        <ecNumber evidence="6">3.1.13.5</ecNumber>
    </recommendedName>
</protein>
<dbReference type="Pfam" id="PF01612">
    <property type="entry name" value="DNA_pol_A_exo1"/>
    <property type="match status" value="1"/>
</dbReference>
<comment type="subcellular location">
    <subcellularLocation>
        <location evidence="6">Cytoplasm</location>
    </subcellularLocation>
</comment>